<dbReference type="PANTHER" id="PTHR42085">
    <property type="entry name" value="F-BOX DOMAIN-CONTAINING PROTEIN"/>
    <property type="match status" value="1"/>
</dbReference>
<keyword evidence="2" id="KW-1185">Reference proteome</keyword>
<evidence type="ECO:0000313" key="1">
    <source>
        <dbReference type="EMBL" id="CAK4031743.1"/>
    </source>
</evidence>
<name>A0AAI8Z3H2_9PEZI</name>
<sequence length="323" mass="37120">MAPRRSANCHIFPFLELPPELRNIIYEISLRHDSNPGAELVASPALLCTCKQIYKEARGVLYNQSTLYLHARFVTKRGFLGTVGYKFQLDSGYGFLSDVRESSLIRIRDALPQHIFEVGTLVFNLELDMPGTLHAALKEDFMAELNRLLYVLACGYKGIRIRLVTRFKGFVDPDDEVQKALYPLAKLDQKLEVVVEGTEETTWMVRKALELRDATSRKEDSMEAESGELLKFNIVGEWFEKRELAALLSWDLENECGWDLESDRDANIVQDGFDMLTDYIDGIWETVITHEVERELFRKCVEMRTILDGRLNNRRRLTADTVG</sequence>
<evidence type="ECO:0000313" key="2">
    <source>
        <dbReference type="Proteomes" id="UP001296104"/>
    </source>
</evidence>
<proteinExistence type="predicted"/>
<comment type="caution">
    <text evidence="1">The sequence shown here is derived from an EMBL/GenBank/DDBJ whole genome shotgun (WGS) entry which is preliminary data.</text>
</comment>
<protein>
    <submittedName>
        <fullName evidence="1">Uncharacterized protein</fullName>
    </submittedName>
</protein>
<gene>
    <name evidence="1" type="ORF">LECACI_7A006901</name>
</gene>
<dbReference type="InterPro" id="IPR038883">
    <property type="entry name" value="AN11006-like"/>
</dbReference>
<dbReference type="PANTHER" id="PTHR42085:SF8">
    <property type="entry name" value="F-BOX DOMAIN-CONTAINING PROTEIN"/>
    <property type="match status" value="1"/>
</dbReference>
<dbReference type="Proteomes" id="UP001296104">
    <property type="component" value="Unassembled WGS sequence"/>
</dbReference>
<accession>A0AAI8Z3H2</accession>
<organism evidence="1 2">
    <name type="scientific">Lecanosticta acicola</name>
    <dbReference type="NCBI Taxonomy" id="111012"/>
    <lineage>
        <taxon>Eukaryota</taxon>
        <taxon>Fungi</taxon>
        <taxon>Dikarya</taxon>
        <taxon>Ascomycota</taxon>
        <taxon>Pezizomycotina</taxon>
        <taxon>Dothideomycetes</taxon>
        <taxon>Dothideomycetidae</taxon>
        <taxon>Mycosphaerellales</taxon>
        <taxon>Mycosphaerellaceae</taxon>
        <taxon>Lecanosticta</taxon>
    </lineage>
</organism>
<dbReference type="AlphaFoldDB" id="A0AAI8Z3H2"/>
<reference evidence="1" key="1">
    <citation type="submission" date="2023-11" db="EMBL/GenBank/DDBJ databases">
        <authorList>
            <person name="Alioto T."/>
            <person name="Alioto T."/>
            <person name="Gomez Garrido J."/>
        </authorList>
    </citation>
    <scope>NUCLEOTIDE SEQUENCE</scope>
</reference>
<dbReference type="EMBL" id="CAVMBE010000052">
    <property type="protein sequence ID" value="CAK4031743.1"/>
    <property type="molecule type" value="Genomic_DNA"/>
</dbReference>